<name>A0A835MIJ3_9MAGN</name>
<dbReference type="GO" id="GO:0016020">
    <property type="term" value="C:membrane"/>
    <property type="evidence" value="ECO:0007669"/>
    <property type="project" value="UniProtKB-SubCell"/>
</dbReference>
<dbReference type="AlphaFoldDB" id="A0A835MIJ3"/>
<keyword evidence="5" id="KW-1133">Transmembrane helix</keyword>
<accession>A0A835MIJ3</accession>
<keyword evidence="6" id="KW-0472">Membrane</keyword>
<protein>
    <submittedName>
        <fullName evidence="7">Uncharacterized protein</fullName>
    </submittedName>
</protein>
<dbReference type="Gene3D" id="3.80.10.10">
    <property type="entry name" value="Ribonuclease Inhibitor"/>
    <property type="match status" value="2"/>
</dbReference>
<gene>
    <name evidence="7" type="ORF">IFM89_017065</name>
</gene>
<dbReference type="Pfam" id="PF00560">
    <property type="entry name" value="LRR_1"/>
    <property type="match status" value="2"/>
</dbReference>
<evidence type="ECO:0000256" key="1">
    <source>
        <dbReference type="ARBA" id="ARBA00004370"/>
    </source>
</evidence>
<reference evidence="7 8" key="1">
    <citation type="submission" date="2020-10" db="EMBL/GenBank/DDBJ databases">
        <title>The Coptis chinensis genome and diversification of protoberbering-type alkaloids.</title>
        <authorList>
            <person name="Wang B."/>
            <person name="Shu S."/>
            <person name="Song C."/>
            <person name="Liu Y."/>
        </authorList>
    </citation>
    <scope>NUCLEOTIDE SEQUENCE [LARGE SCALE GENOMIC DNA]</scope>
    <source>
        <strain evidence="7">HL-2020</strain>
        <tissue evidence="7">Leaf</tissue>
    </source>
</reference>
<dbReference type="OrthoDB" id="676979at2759"/>
<keyword evidence="4" id="KW-0677">Repeat</keyword>
<keyword evidence="8" id="KW-1185">Reference proteome</keyword>
<evidence type="ECO:0000256" key="3">
    <source>
        <dbReference type="ARBA" id="ARBA00022692"/>
    </source>
</evidence>
<dbReference type="InterPro" id="IPR001611">
    <property type="entry name" value="Leu-rich_rpt"/>
</dbReference>
<organism evidence="7 8">
    <name type="scientific">Coptis chinensis</name>
    <dbReference type="NCBI Taxonomy" id="261450"/>
    <lineage>
        <taxon>Eukaryota</taxon>
        <taxon>Viridiplantae</taxon>
        <taxon>Streptophyta</taxon>
        <taxon>Embryophyta</taxon>
        <taxon>Tracheophyta</taxon>
        <taxon>Spermatophyta</taxon>
        <taxon>Magnoliopsida</taxon>
        <taxon>Ranunculales</taxon>
        <taxon>Ranunculaceae</taxon>
        <taxon>Coptidoideae</taxon>
        <taxon>Coptis</taxon>
    </lineage>
</organism>
<dbReference type="Proteomes" id="UP000631114">
    <property type="component" value="Unassembled WGS sequence"/>
</dbReference>
<sequence>MNLNGRITDDIEQLHSLIVLNLCCNGFSSSLQKSIYSLTFLISFDVSQNNFIGAFGLGMAQGLKIVNVQVITFQACYLKTLQMLPCLKFGSHRGLLCRFSSIGLQESAKLGSFLVFQLFGKIPVELGYLKNLQLLNVMSNQLTGHIPTEVGELTKIEVLELWNNSLSGPLPANLGWNPPLQWLDVSSNSLSHVPMLRRFHLHVQKVRYIVKEVVTTEHVRLNVNHQSALMSEMIPLNPNILCNSGIPLISAQPLEHAIDGATKIRSKVKTKKGGRLKYLLKEKDCA</sequence>
<comment type="caution">
    <text evidence="7">The sequence shown here is derived from an EMBL/GenBank/DDBJ whole genome shotgun (WGS) entry which is preliminary data.</text>
</comment>
<dbReference type="InterPro" id="IPR032675">
    <property type="entry name" value="LRR_dom_sf"/>
</dbReference>
<dbReference type="InterPro" id="IPR051809">
    <property type="entry name" value="Plant_receptor-like_S/T_kinase"/>
</dbReference>
<proteinExistence type="predicted"/>
<evidence type="ECO:0000256" key="2">
    <source>
        <dbReference type="ARBA" id="ARBA00022614"/>
    </source>
</evidence>
<evidence type="ECO:0000256" key="6">
    <source>
        <dbReference type="ARBA" id="ARBA00023136"/>
    </source>
</evidence>
<evidence type="ECO:0000256" key="5">
    <source>
        <dbReference type="ARBA" id="ARBA00022989"/>
    </source>
</evidence>
<dbReference type="PANTHER" id="PTHR27008">
    <property type="entry name" value="OS04G0122200 PROTEIN"/>
    <property type="match status" value="1"/>
</dbReference>
<dbReference type="EMBL" id="JADFTS010000001">
    <property type="protein sequence ID" value="KAF9625016.1"/>
    <property type="molecule type" value="Genomic_DNA"/>
</dbReference>
<keyword evidence="2" id="KW-0433">Leucine-rich repeat</keyword>
<evidence type="ECO:0000313" key="7">
    <source>
        <dbReference type="EMBL" id="KAF9625016.1"/>
    </source>
</evidence>
<keyword evidence="3" id="KW-0812">Transmembrane</keyword>
<evidence type="ECO:0000256" key="4">
    <source>
        <dbReference type="ARBA" id="ARBA00022737"/>
    </source>
</evidence>
<comment type="subcellular location">
    <subcellularLocation>
        <location evidence="1">Membrane</location>
    </subcellularLocation>
</comment>
<evidence type="ECO:0000313" key="8">
    <source>
        <dbReference type="Proteomes" id="UP000631114"/>
    </source>
</evidence>
<dbReference type="SUPFAM" id="SSF52058">
    <property type="entry name" value="L domain-like"/>
    <property type="match status" value="1"/>
</dbReference>
<dbReference type="FunFam" id="3.80.10.10:FF:000221">
    <property type="entry name" value="Leucine-rich repeat receptor-like protein kinase PXL1"/>
    <property type="match status" value="1"/>
</dbReference>
<dbReference type="PANTHER" id="PTHR27008:SF596">
    <property type="entry name" value="OS02G0215500 PROTEIN"/>
    <property type="match status" value="1"/>
</dbReference>